<reference evidence="1 2" key="1">
    <citation type="journal article" date="2016" name="Genome Announc.">
        <title>First Complete Genome Sequence of a Subdivision 6 Acidobacterium Strain.</title>
        <authorList>
            <person name="Huang S."/>
            <person name="Vieira S."/>
            <person name="Bunk B."/>
            <person name="Riedel T."/>
            <person name="Sproer C."/>
            <person name="Overmann J."/>
        </authorList>
    </citation>
    <scope>NUCLEOTIDE SEQUENCE [LARGE SCALE GENOMIC DNA]</scope>
    <source>
        <strain evidence="2">DSM 100886 HEG_-6_39</strain>
    </source>
</reference>
<dbReference type="KEGG" id="abac:LuPra_03418"/>
<dbReference type="Proteomes" id="UP000076079">
    <property type="component" value="Chromosome"/>
</dbReference>
<protein>
    <submittedName>
        <fullName evidence="1">Uncharacterized protein</fullName>
    </submittedName>
</protein>
<evidence type="ECO:0000313" key="2">
    <source>
        <dbReference type="Proteomes" id="UP000076079"/>
    </source>
</evidence>
<sequence length="66" mass="7540" precursor="true">MRHQALPGRVFFLPVDILSSLTNNLVSDSRRTSVAWLPEAHVRFQPIAHENHPTWLGAGVRLFSYE</sequence>
<keyword evidence="2" id="KW-1185">Reference proteome</keyword>
<gene>
    <name evidence="1" type="ORF">LuPra_03418</name>
</gene>
<dbReference type="AlphaFoldDB" id="A0A143PQW8"/>
<reference evidence="2" key="2">
    <citation type="submission" date="2016-04" db="EMBL/GenBank/DDBJ databases">
        <title>First Complete Genome Sequence of a Subdivision 6 Acidobacterium.</title>
        <authorList>
            <person name="Huang S."/>
            <person name="Vieira S."/>
            <person name="Bunk B."/>
            <person name="Riedel T."/>
            <person name="Sproeer C."/>
            <person name="Overmann J."/>
        </authorList>
    </citation>
    <scope>NUCLEOTIDE SEQUENCE [LARGE SCALE GENOMIC DNA]</scope>
    <source>
        <strain evidence="2">DSM 100886 HEG_-6_39</strain>
    </source>
</reference>
<dbReference type="STRING" id="1855912.LuPra_03418"/>
<evidence type="ECO:0000313" key="1">
    <source>
        <dbReference type="EMBL" id="AMY10189.1"/>
    </source>
</evidence>
<name>A0A143PQW8_LUTPR</name>
<proteinExistence type="predicted"/>
<accession>A0A143PQW8</accession>
<organism evidence="1 2">
    <name type="scientific">Luteitalea pratensis</name>
    <dbReference type="NCBI Taxonomy" id="1855912"/>
    <lineage>
        <taxon>Bacteria</taxon>
        <taxon>Pseudomonadati</taxon>
        <taxon>Acidobacteriota</taxon>
        <taxon>Vicinamibacteria</taxon>
        <taxon>Vicinamibacterales</taxon>
        <taxon>Vicinamibacteraceae</taxon>
        <taxon>Luteitalea</taxon>
    </lineage>
</organism>
<dbReference type="EMBL" id="CP015136">
    <property type="protein sequence ID" value="AMY10189.1"/>
    <property type="molecule type" value="Genomic_DNA"/>
</dbReference>